<evidence type="ECO:0000256" key="1">
    <source>
        <dbReference type="ARBA" id="ARBA00004651"/>
    </source>
</evidence>
<evidence type="ECO:0000313" key="7">
    <source>
        <dbReference type="EMBL" id="QHN39767.1"/>
    </source>
</evidence>
<keyword evidence="5" id="KW-0472">Membrane</keyword>
<dbReference type="GO" id="GO:0022857">
    <property type="term" value="F:transmembrane transporter activity"/>
    <property type="evidence" value="ECO:0007669"/>
    <property type="project" value="InterPro"/>
</dbReference>
<dbReference type="PANTHER" id="PTHR34390">
    <property type="entry name" value="UPF0442 PROTEIN YJJB-RELATED"/>
    <property type="match status" value="1"/>
</dbReference>
<dbReference type="PANTHER" id="PTHR34390:SF1">
    <property type="entry name" value="SUCCINATE TRANSPORTER SUBUNIT YJJB-RELATED"/>
    <property type="match status" value="1"/>
</dbReference>
<dbReference type="GO" id="GO:0015744">
    <property type="term" value="P:succinate transport"/>
    <property type="evidence" value="ECO:0007669"/>
    <property type="project" value="TreeGrafter"/>
</dbReference>
<protein>
    <submittedName>
        <fullName evidence="7">Uncharacterized protein</fullName>
    </submittedName>
</protein>
<dbReference type="GO" id="GO:0005886">
    <property type="term" value="C:plasma membrane"/>
    <property type="evidence" value="ECO:0007669"/>
    <property type="project" value="UniProtKB-SubCell"/>
</dbReference>
<evidence type="ECO:0000256" key="4">
    <source>
        <dbReference type="ARBA" id="ARBA00022989"/>
    </source>
</evidence>
<dbReference type="InterPro" id="IPR010619">
    <property type="entry name" value="ThrE-like_N"/>
</dbReference>
<keyword evidence="3" id="KW-0812">Transmembrane</keyword>
<proteinExistence type="inferred from homology"/>
<sequence length="465" mass="47781">MSHRMAAGATGAVLICPIIPEMAVVFPNMPVTVTPIGLPGALLLPAMETTPTQIRDRLGLLADLACGFLESGQSGWSTKQVLSDDAQALGLDGFHCTTVGRVVIVEAHLPDGSNVTVTTCADALDLIDCGRSLRLHRLAARLRDAGDQAADRLDDLRQEVRDLRAAVAPWWAVTVGTTLLAFVIAMQLGVGWQAWVTASAVQVVTALAGQLLGRLHLPHLFTIAVQSSVAGAVATVLVKAGAVDPVGAAAAIAVNWLLLIPLPQIIGAMNDIIDADYLTAVTRTGSVAVTGLGITIGGALTFQLGELLHMEHPLLDELPGLPWYFALVFSALGAIGNALANGGWLKLLVPATVIGVITGAANQALSVAAGFNTLWANAGAAIVLGAVSMVMARRTGYPQHVFALMGITGALLPGIAVVSGILLQMGGQSGAAQFGSAATICVALGTGVAFGAFLTQRLLRLPAQP</sequence>
<comment type="subcellular location">
    <subcellularLocation>
        <location evidence="1">Cell membrane</location>
        <topology evidence="1">Multi-pass membrane protein</topology>
    </subcellularLocation>
</comment>
<dbReference type="Pfam" id="PF06738">
    <property type="entry name" value="ThrE"/>
    <property type="match status" value="1"/>
</dbReference>
<gene>
    <name evidence="7" type="ORF">GII30_11865</name>
</gene>
<evidence type="ECO:0000256" key="5">
    <source>
        <dbReference type="ARBA" id="ARBA00023136"/>
    </source>
</evidence>
<organism evidence="7">
    <name type="scientific">Gordonia amarae</name>
    <dbReference type="NCBI Taxonomy" id="36821"/>
    <lineage>
        <taxon>Bacteria</taxon>
        <taxon>Bacillati</taxon>
        <taxon>Actinomycetota</taxon>
        <taxon>Actinomycetes</taxon>
        <taxon>Mycobacteriales</taxon>
        <taxon>Gordoniaceae</taxon>
        <taxon>Gordonia</taxon>
    </lineage>
</organism>
<dbReference type="AlphaFoldDB" id="A0A857MK10"/>
<name>A0A857MK10_9ACTN</name>
<reference evidence="7" key="1">
    <citation type="journal article" date="2021" name="Nat. Microbiol.">
        <title>Cocultivation of an ultrasmall environmental parasitic bacterium with lytic ability against bacteria associated with wastewater foams.</title>
        <authorList>
            <person name="Batinovic S."/>
            <person name="Rose J.J.A."/>
            <person name="Ratcliffe J."/>
            <person name="Seviour R.J."/>
            <person name="Petrovski S."/>
        </authorList>
    </citation>
    <scope>NUCLEOTIDE SEQUENCE</scope>
    <source>
        <strain evidence="7">CON44</strain>
    </source>
</reference>
<comment type="similarity">
    <text evidence="6">Belongs to the ThrE exporter (TC 2.A.79) family.</text>
</comment>
<dbReference type="EMBL" id="CP045810">
    <property type="protein sequence ID" value="QHN39767.1"/>
    <property type="molecule type" value="Genomic_DNA"/>
</dbReference>
<evidence type="ECO:0000256" key="3">
    <source>
        <dbReference type="ARBA" id="ARBA00022692"/>
    </source>
</evidence>
<accession>A0A857MK10</accession>
<keyword evidence="4" id="KW-1133">Transmembrane helix</keyword>
<evidence type="ECO:0000256" key="6">
    <source>
        <dbReference type="ARBA" id="ARBA00034125"/>
    </source>
</evidence>
<evidence type="ECO:0000256" key="2">
    <source>
        <dbReference type="ARBA" id="ARBA00022475"/>
    </source>
</evidence>
<keyword evidence="2" id="KW-1003">Cell membrane</keyword>
<dbReference type="InterPro" id="IPR050539">
    <property type="entry name" value="ThrE_Dicarb/AminoAcid_Exp"/>
</dbReference>